<sequence length="240" mass="26110">MVVTRRFAEEIEVLRAKHGEVDQDGLIVKLLMEEFSFTTVEATDLQALKTRPRDKGKVYLLGETNFMQSPLTERVDYSNLKPKALEMVGDEKLNTEAREALPANTRTSKKAVELMGSTKVVTEKKALKRLGSEMSDSMRVLQIKTERKEQKEEENRRNLLSAGEAGGGGGGDKGVGADGGRAADGVTQLTLSPTKSMATMRVSSPGSFASSPMARRATRLLTEVPKFIADMGGGSSKKEL</sequence>
<proteinExistence type="predicted"/>
<organism evidence="2 3">
    <name type="scientific">Ectocarpus siliculosus</name>
    <name type="common">Brown alga</name>
    <name type="synonym">Conferva siliculosa</name>
    <dbReference type="NCBI Taxonomy" id="2880"/>
    <lineage>
        <taxon>Eukaryota</taxon>
        <taxon>Sar</taxon>
        <taxon>Stramenopiles</taxon>
        <taxon>Ochrophyta</taxon>
        <taxon>PX clade</taxon>
        <taxon>Phaeophyceae</taxon>
        <taxon>Ectocarpales</taxon>
        <taxon>Ectocarpaceae</taxon>
        <taxon>Ectocarpus</taxon>
    </lineage>
</organism>
<dbReference type="InParanoid" id="D7G0A2"/>
<gene>
    <name evidence="2" type="ORF">Esi_0399_0020</name>
</gene>
<evidence type="ECO:0000313" key="2">
    <source>
        <dbReference type="EMBL" id="CBJ32984.1"/>
    </source>
</evidence>
<dbReference type="OrthoDB" id="194445at2759"/>
<feature type="region of interest" description="Disordered" evidence="1">
    <location>
        <begin position="142"/>
        <end position="191"/>
    </location>
</feature>
<dbReference type="EMBL" id="FN648595">
    <property type="protein sequence ID" value="CBJ32984.1"/>
    <property type="molecule type" value="Genomic_DNA"/>
</dbReference>
<evidence type="ECO:0000313" key="3">
    <source>
        <dbReference type="Proteomes" id="UP000002630"/>
    </source>
</evidence>
<reference evidence="2 3" key="1">
    <citation type="journal article" date="2010" name="Nature">
        <title>The Ectocarpus genome and the independent evolution of multicellularity in brown algae.</title>
        <authorList>
            <person name="Cock J.M."/>
            <person name="Sterck L."/>
            <person name="Rouze P."/>
            <person name="Scornet D."/>
            <person name="Allen A.E."/>
            <person name="Amoutzias G."/>
            <person name="Anthouard V."/>
            <person name="Artiguenave F."/>
            <person name="Aury J.M."/>
            <person name="Badger J.H."/>
            <person name="Beszteri B."/>
            <person name="Billiau K."/>
            <person name="Bonnet E."/>
            <person name="Bothwell J.H."/>
            <person name="Bowler C."/>
            <person name="Boyen C."/>
            <person name="Brownlee C."/>
            <person name="Carrano C.J."/>
            <person name="Charrier B."/>
            <person name="Cho G.Y."/>
            <person name="Coelho S.M."/>
            <person name="Collen J."/>
            <person name="Corre E."/>
            <person name="Da Silva C."/>
            <person name="Delage L."/>
            <person name="Delaroque N."/>
            <person name="Dittami S.M."/>
            <person name="Doulbeau S."/>
            <person name="Elias M."/>
            <person name="Farnham G."/>
            <person name="Gachon C.M."/>
            <person name="Gschloessl B."/>
            <person name="Heesch S."/>
            <person name="Jabbari K."/>
            <person name="Jubin C."/>
            <person name="Kawai H."/>
            <person name="Kimura K."/>
            <person name="Kloareg B."/>
            <person name="Kupper F.C."/>
            <person name="Lang D."/>
            <person name="Le Bail A."/>
            <person name="Leblanc C."/>
            <person name="Lerouge P."/>
            <person name="Lohr M."/>
            <person name="Lopez P.J."/>
            <person name="Martens C."/>
            <person name="Maumus F."/>
            <person name="Michel G."/>
            <person name="Miranda-Saavedra D."/>
            <person name="Morales J."/>
            <person name="Moreau H."/>
            <person name="Motomura T."/>
            <person name="Nagasato C."/>
            <person name="Napoli C.A."/>
            <person name="Nelson D.R."/>
            <person name="Nyvall-Collen P."/>
            <person name="Peters A.F."/>
            <person name="Pommier C."/>
            <person name="Potin P."/>
            <person name="Poulain J."/>
            <person name="Quesneville H."/>
            <person name="Read B."/>
            <person name="Rensing S.A."/>
            <person name="Ritter A."/>
            <person name="Rousvoal S."/>
            <person name="Samanta M."/>
            <person name="Samson G."/>
            <person name="Schroeder D.C."/>
            <person name="Segurens B."/>
            <person name="Strittmatter M."/>
            <person name="Tonon T."/>
            <person name="Tregear J.W."/>
            <person name="Valentin K."/>
            <person name="von Dassow P."/>
            <person name="Yamagishi T."/>
            <person name="Van de Peer Y."/>
            <person name="Wincker P."/>
        </authorList>
    </citation>
    <scope>NUCLEOTIDE SEQUENCE [LARGE SCALE GENOMIC DNA]</scope>
    <source>
        <strain evidence="3">Ec32 / CCAP1310/4</strain>
    </source>
</reference>
<evidence type="ECO:0000256" key="1">
    <source>
        <dbReference type="SAM" id="MobiDB-lite"/>
    </source>
</evidence>
<accession>D7G0A2</accession>
<feature type="compositionally biased region" description="Basic and acidic residues" evidence="1">
    <location>
        <begin position="144"/>
        <end position="157"/>
    </location>
</feature>
<name>D7G0A2_ECTSI</name>
<dbReference type="EMBL" id="FN649742">
    <property type="protein sequence ID" value="CBJ32984.1"/>
    <property type="molecule type" value="Genomic_DNA"/>
</dbReference>
<protein>
    <submittedName>
        <fullName evidence="2">Uncharacterized protein</fullName>
    </submittedName>
</protein>
<dbReference type="Proteomes" id="UP000002630">
    <property type="component" value="Linkage Group LG17"/>
</dbReference>
<dbReference type="AlphaFoldDB" id="D7G0A2"/>
<keyword evidence="3" id="KW-1185">Reference proteome</keyword>
<feature type="compositionally biased region" description="Gly residues" evidence="1">
    <location>
        <begin position="164"/>
        <end position="179"/>
    </location>
</feature>